<comment type="caution">
    <text evidence="1">The sequence shown here is derived from an EMBL/GenBank/DDBJ whole genome shotgun (WGS) entry which is preliminary data.</text>
</comment>
<dbReference type="Pfam" id="PF22752">
    <property type="entry name" value="DUF488-N3i"/>
    <property type="match status" value="1"/>
</dbReference>
<evidence type="ECO:0000313" key="1">
    <source>
        <dbReference type="EMBL" id="MBB6102664.1"/>
    </source>
</evidence>
<accession>A0A7W9TWM2</accession>
<dbReference type="PANTHER" id="PTHR36849">
    <property type="entry name" value="CYTOPLASMIC PROTEIN-RELATED"/>
    <property type="match status" value="1"/>
</dbReference>
<sequence>MSAAKIATQRVYEPLPEGGETCFLVDRLWPRGMRKERLAGVTWARDVAPSTALRQWFHASEHDPALWKEFERRYLAELDANTSAWTPLVEASHSGPIVLLYGSHDAEHNHAIVLRDYLLKKRRHK</sequence>
<organism evidence="1 2">
    <name type="scientific">Paraburkholderia bannensis</name>
    <dbReference type="NCBI Taxonomy" id="765414"/>
    <lineage>
        <taxon>Bacteria</taxon>
        <taxon>Pseudomonadati</taxon>
        <taxon>Pseudomonadota</taxon>
        <taxon>Betaproteobacteria</taxon>
        <taxon>Burkholderiales</taxon>
        <taxon>Burkholderiaceae</taxon>
        <taxon>Paraburkholderia</taxon>
    </lineage>
</organism>
<evidence type="ECO:0000313" key="2">
    <source>
        <dbReference type="Proteomes" id="UP000571554"/>
    </source>
</evidence>
<gene>
    <name evidence="1" type="ORF">F4827_002516</name>
</gene>
<proteinExistence type="predicted"/>
<protein>
    <submittedName>
        <fullName evidence="1">Uncharacterized protein YeaO (DUF488 family)</fullName>
    </submittedName>
</protein>
<reference evidence="1 2" key="1">
    <citation type="submission" date="2020-08" db="EMBL/GenBank/DDBJ databases">
        <title>Above-ground endophytic microbial communities from plants in different locations in the United States.</title>
        <authorList>
            <person name="Frank C."/>
        </authorList>
    </citation>
    <scope>NUCLEOTIDE SEQUENCE [LARGE SCALE GENOMIC DNA]</scope>
    <source>
        <strain evidence="1 2">WP4_2_2</strain>
    </source>
</reference>
<dbReference type="AlphaFoldDB" id="A0A7W9TWM2"/>
<dbReference type="InterPro" id="IPR052552">
    <property type="entry name" value="YeaO-like"/>
</dbReference>
<dbReference type="PANTHER" id="PTHR36849:SF1">
    <property type="entry name" value="CYTOPLASMIC PROTEIN"/>
    <property type="match status" value="1"/>
</dbReference>
<dbReference type="RefSeq" id="WP_183724216.1">
    <property type="nucleotide sequence ID" value="NZ_JACHBW010000006.1"/>
</dbReference>
<keyword evidence="2" id="KW-1185">Reference proteome</keyword>
<dbReference type="Proteomes" id="UP000571554">
    <property type="component" value="Unassembled WGS sequence"/>
</dbReference>
<dbReference type="EMBL" id="JACHBW010000006">
    <property type="protein sequence ID" value="MBB6102664.1"/>
    <property type="molecule type" value="Genomic_DNA"/>
</dbReference>
<name>A0A7W9TWM2_9BURK</name>